<dbReference type="InterPro" id="IPR008037">
    <property type="entry name" value="Pacifastin_dom"/>
</dbReference>
<protein>
    <recommendedName>
        <fullName evidence="3">Pacifastin domain-containing protein</fullName>
    </recommendedName>
</protein>
<keyword evidence="2" id="KW-1133">Transmembrane helix</keyword>
<reference evidence="4 5" key="1">
    <citation type="journal article" date="2015" name="Genome Biol. Evol.">
        <title>Phylogenomic analyses indicate that early fungi evolved digesting cell walls of algal ancestors of land plants.</title>
        <authorList>
            <person name="Chang Y."/>
            <person name="Wang S."/>
            <person name="Sekimoto S."/>
            <person name="Aerts A.L."/>
            <person name="Choi C."/>
            <person name="Clum A."/>
            <person name="LaButti K.M."/>
            <person name="Lindquist E.A."/>
            <person name="Yee Ngan C."/>
            <person name="Ohm R.A."/>
            <person name="Salamov A.A."/>
            <person name="Grigoriev I.V."/>
            <person name="Spatafora J.W."/>
            <person name="Berbee M.L."/>
        </authorList>
    </citation>
    <scope>NUCLEOTIDE SEQUENCE [LARGE SCALE GENOMIC DNA]</scope>
    <source>
        <strain evidence="4 5">NRRL 1564</strain>
    </source>
</reference>
<dbReference type="Pfam" id="PF05375">
    <property type="entry name" value="Pacifastin_I"/>
    <property type="match status" value="1"/>
</dbReference>
<evidence type="ECO:0000256" key="2">
    <source>
        <dbReference type="SAM" id="Phobius"/>
    </source>
</evidence>
<dbReference type="Proteomes" id="UP000242474">
    <property type="component" value="Unassembled WGS sequence"/>
</dbReference>
<proteinExistence type="predicted"/>
<evidence type="ECO:0000313" key="4">
    <source>
        <dbReference type="EMBL" id="PIA19254.1"/>
    </source>
</evidence>
<dbReference type="GO" id="GO:0030414">
    <property type="term" value="F:peptidase inhibitor activity"/>
    <property type="evidence" value="ECO:0007669"/>
    <property type="project" value="InterPro"/>
</dbReference>
<feature type="domain" description="Pacifastin" evidence="3">
    <location>
        <begin position="197"/>
        <end position="223"/>
    </location>
</feature>
<evidence type="ECO:0000313" key="5">
    <source>
        <dbReference type="Proteomes" id="UP000242474"/>
    </source>
</evidence>
<name>A0A2G5BJP5_COERN</name>
<evidence type="ECO:0000259" key="3">
    <source>
        <dbReference type="Pfam" id="PF05375"/>
    </source>
</evidence>
<dbReference type="AlphaFoldDB" id="A0A2G5BJP5"/>
<keyword evidence="5" id="KW-1185">Reference proteome</keyword>
<feature type="region of interest" description="Disordered" evidence="1">
    <location>
        <begin position="155"/>
        <end position="174"/>
    </location>
</feature>
<accession>A0A2G5BJP5</accession>
<keyword evidence="2" id="KW-0812">Transmembrane</keyword>
<dbReference type="OrthoDB" id="5527668at2759"/>
<feature type="transmembrane region" description="Helical" evidence="2">
    <location>
        <begin position="44"/>
        <end position="68"/>
    </location>
</feature>
<keyword evidence="2" id="KW-0472">Membrane</keyword>
<sequence>MDIYKDNEKLLDATAVSVDNTTHGNVHQEMPELRPQRESTCHRLIARFFKSISILAAALLVLTALSYMGSETFYDMIPDWFEHDCGGDMADDVPSDCRGSGCHSGYTCAPVNANIACFIAPCPSVLFDCVPAAMVDKPDATEFFVQPILASNSPAMTMSNPTADSRNPEESDMKGKLTDPFLACTQKHGNMRSWSHVDGCNTCVCTLQGTVACTKKLCLLKPQHSFKEAVSEAMNQGPEVHTTVMVPLDNANPSDDTHQSAIYTSVPVDVQA</sequence>
<feature type="compositionally biased region" description="Polar residues" evidence="1">
    <location>
        <begin position="155"/>
        <end position="165"/>
    </location>
</feature>
<evidence type="ECO:0000256" key="1">
    <source>
        <dbReference type="SAM" id="MobiDB-lite"/>
    </source>
</evidence>
<gene>
    <name evidence="4" type="ORF">COEREDRAFT_79211</name>
</gene>
<dbReference type="EMBL" id="KZ303487">
    <property type="protein sequence ID" value="PIA19254.1"/>
    <property type="molecule type" value="Genomic_DNA"/>
</dbReference>
<organism evidence="4 5">
    <name type="scientific">Coemansia reversa (strain ATCC 12441 / NRRL 1564)</name>
    <dbReference type="NCBI Taxonomy" id="763665"/>
    <lineage>
        <taxon>Eukaryota</taxon>
        <taxon>Fungi</taxon>
        <taxon>Fungi incertae sedis</taxon>
        <taxon>Zoopagomycota</taxon>
        <taxon>Kickxellomycotina</taxon>
        <taxon>Kickxellomycetes</taxon>
        <taxon>Kickxellales</taxon>
        <taxon>Kickxellaceae</taxon>
        <taxon>Coemansia</taxon>
    </lineage>
</organism>